<dbReference type="VEuPathDB" id="CryptoDB:Vbra_16209"/>
<dbReference type="InParanoid" id="A0A0G4FTU3"/>
<accession>A0A0G4FTU3</accession>
<proteinExistence type="predicted"/>
<feature type="compositionally biased region" description="Low complexity" evidence="1">
    <location>
        <begin position="41"/>
        <end position="61"/>
    </location>
</feature>
<feature type="compositionally biased region" description="Low complexity" evidence="1">
    <location>
        <begin position="307"/>
        <end position="318"/>
    </location>
</feature>
<evidence type="ECO:0000313" key="3">
    <source>
        <dbReference type="Proteomes" id="UP000041254"/>
    </source>
</evidence>
<protein>
    <submittedName>
        <fullName evidence="2">Uncharacterized protein</fullName>
    </submittedName>
</protein>
<organism evidence="2 3">
    <name type="scientific">Vitrella brassicaformis (strain CCMP3155)</name>
    <dbReference type="NCBI Taxonomy" id="1169540"/>
    <lineage>
        <taxon>Eukaryota</taxon>
        <taxon>Sar</taxon>
        <taxon>Alveolata</taxon>
        <taxon>Colpodellida</taxon>
        <taxon>Vitrellaceae</taxon>
        <taxon>Vitrella</taxon>
    </lineage>
</organism>
<feature type="compositionally biased region" description="Low complexity" evidence="1">
    <location>
        <begin position="173"/>
        <end position="188"/>
    </location>
</feature>
<feature type="region of interest" description="Disordered" evidence="1">
    <location>
        <begin position="85"/>
        <end position="130"/>
    </location>
</feature>
<evidence type="ECO:0000313" key="2">
    <source>
        <dbReference type="EMBL" id="CEM18314.1"/>
    </source>
</evidence>
<evidence type="ECO:0000256" key="1">
    <source>
        <dbReference type="SAM" id="MobiDB-lite"/>
    </source>
</evidence>
<feature type="region of interest" description="Disordered" evidence="1">
    <location>
        <begin position="41"/>
        <end position="69"/>
    </location>
</feature>
<keyword evidence="3" id="KW-1185">Reference proteome</keyword>
<gene>
    <name evidence="2" type="ORF">Vbra_16209</name>
</gene>
<name>A0A0G4FTU3_VITBC</name>
<feature type="region of interest" description="Disordered" evidence="1">
    <location>
        <begin position="168"/>
        <end position="279"/>
    </location>
</feature>
<reference evidence="2 3" key="1">
    <citation type="submission" date="2014-11" db="EMBL/GenBank/DDBJ databases">
        <authorList>
            <person name="Zhu J."/>
            <person name="Qi W."/>
            <person name="Song R."/>
        </authorList>
    </citation>
    <scope>NUCLEOTIDE SEQUENCE [LARGE SCALE GENOMIC DNA]</scope>
</reference>
<dbReference type="EMBL" id="CDMY01000499">
    <property type="protein sequence ID" value="CEM18314.1"/>
    <property type="molecule type" value="Genomic_DNA"/>
</dbReference>
<feature type="compositionally biased region" description="Pro residues" evidence="1">
    <location>
        <begin position="238"/>
        <end position="258"/>
    </location>
</feature>
<feature type="compositionally biased region" description="Polar residues" evidence="1">
    <location>
        <begin position="333"/>
        <end position="345"/>
    </location>
</feature>
<dbReference type="AlphaFoldDB" id="A0A0G4FTU3"/>
<feature type="region of interest" description="Disordered" evidence="1">
    <location>
        <begin position="291"/>
        <end position="346"/>
    </location>
</feature>
<sequence length="484" mass="51074">MPSPLAAPPGPLLPPSMPMPIPVSHQHGFTASNIAFSQYTASLHQQQQQQAQLQQGSPQALHQDEQGSNHHNRIVEQRIKQMLHIDGGPAPPAAPAVPAAAAAPSPSSHEAMSAIPSPRSPRSSDVHPYPPAPVPLPMPIAMPLPLPAPSSYQQHPLLHHVDDVSVSMSGPIGSHHSGVGLSSSPSLDSRGEGDSTHLGGGASGEPMPWASPAGVPLPSALHFGGSPHPMLVGRPNGVVPPPPPAHMQPRPRPTPLPIRPLQSYAGSSLHHHHHQDTRVPIHQTRIAAPASSANLVSSDGGVGQQMSPTSESSGPPSSVVDNQPGGAPPPNGVWQQVPSGPTSDFENLPKAIRSHELPVTNQYQAAGEASPGLSEWDTCVEVRCVAASVDVQTIRDIARESGAAQWYADVDAARSWDRRCHVMTLYFLFSTAEDASVAANRFPRDARLHMPHPPPPPLKHWTIKVSQGRLTNIQGPPLPSGLFN</sequence>
<dbReference type="Proteomes" id="UP000041254">
    <property type="component" value="Unassembled WGS sequence"/>
</dbReference>
<feature type="compositionally biased region" description="Low complexity" evidence="1">
    <location>
        <begin position="96"/>
        <end position="123"/>
    </location>
</feature>